<feature type="region of interest" description="Disordered" evidence="1">
    <location>
        <begin position="115"/>
        <end position="157"/>
    </location>
</feature>
<dbReference type="Proteomes" id="UP000799537">
    <property type="component" value="Unassembled WGS sequence"/>
</dbReference>
<evidence type="ECO:0000256" key="1">
    <source>
        <dbReference type="SAM" id="MobiDB-lite"/>
    </source>
</evidence>
<evidence type="ECO:0000313" key="3">
    <source>
        <dbReference type="Proteomes" id="UP000799537"/>
    </source>
</evidence>
<proteinExistence type="predicted"/>
<feature type="compositionally biased region" description="Polar residues" evidence="1">
    <location>
        <begin position="138"/>
        <end position="151"/>
    </location>
</feature>
<dbReference type="AlphaFoldDB" id="A0A6A6C525"/>
<keyword evidence="3" id="KW-1185">Reference proteome</keyword>
<gene>
    <name evidence="2" type="ORF">M409DRAFT_27747</name>
</gene>
<name>A0A6A6C525_ZASCE</name>
<dbReference type="EMBL" id="ML993616">
    <property type="protein sequence ID" value="KAF2162023.1"/>
    <property type="molecule type" value="Genomic_DNA"/>
</dbReference>
<evidence type="ECO:0000313" key="2">
    <source>
        <dbReference type="EMBL" id="KAF2162023.1"/>
    </source>
</evidence>
<dbReference type="OrthoDB" id="3589080at2759"/>
<dbReference type="RefSeq" id="XP_033662912.1">
    <property type="nucleotide sequence ID" value="XM_033808713.1"/>
</dbReference>
<reference evidence="2" key="1">
    <citation type="journal article" date="2020" name="Stud. Mycol.">
        <title>101 Dothideomycetes genomes: a test case for predicting lifestyles and emergence of pathogens.</title>
        <authorList>
            <person name="Haridas S."/>
            <person name="Albert R."/>
            <person name="Binder M."/>
            <person name="Bloem J."/>
            <person name="Labutti K."/>
            <person name="Salamov A."/>
            <person name="Andreopoulos B."/>
            <person name="Baker S."/>
            <person name="Barry K."/>
            <person name="Bills G."/>
            <person name="Bluhm B."/>
            <person name="Cannon C."/>
            <person name="Castanera R."/>
            <person name="Culley D."/>
            <person name="Daum C."/>
            <person name="Ezra D."/>
            <person name="Gonzalez J."/>
            <person name="Henrissat B."/>
            <person name="Kuo A."/>
            <person name="Liang C."/>
            <person name="Lipzen A."/>
            <person name="Lutzoni F."/>
            <person name="Magnuson J."/>
            <person name="Mondo S."/>
            <person name="Nolan M."/>
            <person name="Ohm R."/>
            <person name="Pangilinan J."/>
            <person name="Park H.-J."/>
            <person name="Ramirez L."/>
            <person name="Alfaro M."/>
            <person name="Sun H."/>
            <person name="Tritt A."/>
            <person name="Yoshinaga Y."/>
            <person name="Zwiers L.-H."/>
            <person name="Turgeon B."/>
            <person name="Goodwin S."/>
            <person name="Spatafora J."/>
            <person name="Crous P."/>
            <person name="Grigoriev I."/>
        </authorList>
    </citation>
    <scope>NUCLEOTIDE SEQUENCE</scope>
    <source>
        <strain evidence="2">ATCC 36951</strain>
    </source>
</reference>
<sequence>MANRDLNSFDPATAGRYDPGYLEIFYDNRTYKGFDDKLPIWQDYWLQGLSRLSRPSLFYPSDIYPGFIRIVFYTHDGNQGQKDFPLHKAEAVKEMFDSLSTEGFRPMIIGYSSENPFPELGGREPPPPPKKQEPKRATTWSNSVAGHSESSTPHDRIMSIIRDDDEKEAKLRQMQAEYMEEKLGGAV</sequence>
<organism evidence="2 3">
    <name type="scientific">Zasmidium cellare ATCC 36951</name>
    <dbReference type="NCBI Taxonomy" id="1080233"/>
    <lineage>
        <taxon>Eukaryota</taxon>
        <taxon>Fungi</taxon>
        <taxon>Dikarya</taxon>
        <taxon>Ascomycota</taxon>
        <taxon>Pezizomycotina</taxon>
        <taxon>Dothideomycetes</taxon>
        <taxon>Dothideomycetidae</taxon>
        <taxon>Mycosphaerellales</taxon>
        <taxon>Mycosphaerellaceae</taxon>
        <taxon>Zasmidium</taxon>
    </lineage>
</organism>
<protein>
    <submittedName>
        <fullName evidence="2">Uncharacterized protein</fullName>
    </submittedName>
</protein>
<dbReference type="GeneID" id="54561985"/>
<accession>A0A6A6C525</accession>